<dbReference type="KEGG" id="marp:QYS47_27180"/>
<dbReference type="Pfam" id="PF01850">
    <property type="entry name" value="PIN"/>
    <property type="match status" value="1"/>
</dbReference>
<evidence type="ECO:0000313" key="2">
    <source>
        <dbReference type="EMBL" id="WKK80732.1"/>
    </source>
</evidence>
<feature type="domain" description="PIN" evidence="1">
    <location>
        <begin position="3"/>
        <end position="132"/>
    </location>
</feature>
<dbReference type="RefSeq" id="WP_302125388.1">
    <property type="nucleotide sequence ID" value="NZ_CP129968.2"/>
</dbReference>
<organism evidence="2">
    <name type="scientific">Marivirga arenosa</name>
    <dbReference type="NCBI Taxonomy" id="3059076"/>
    <lineage>
        <taxon>Bacteria</taxon>
        <taxon>Pseudomonadati</taxon>
        <taxon>Bacteroidota</taxon>
        <taxon>Cytophagia</taxon>
        <taxon>Cytophagales</taxon>
        <taxon>Marivirgaceae</taxon>
        <taxon>Marivirga</taxon>
    </lineage>
</organism>
<proteinExistence type="predicted"/>
<dbReference type="EMBL" id="CP129968">
    <property type="protein sequence ID" value="WKK80732.1"/>
    <property type="molecule type" value="Genomic_DNA"/>
</dbReference>
<accession>A0AA49GIV6</accession>
<dbReference type="Gene3D" id="3.40.50.1010">
    <property type="entry name" value="5'-nuclease"/>
    <property type="match status" value="1"/>
</dbReference>
<dbReference type="InterPro" id="IPR002716">
    <property type="entry name" value="PIN_dom"/>
</dbReference>
<name>A0AA49GIV6_9BACT</name>
<dbReference type="Proteomes" id="UP001232019">
    <property type="component" value="Chromosome"/>
</dbReference>
<protein>
    <submittedName>
        <fullName evidence="2">PIN domain-containing protein</fullName>
    </submittedName>
</protein>
<reference evidence="2" key="1">
    <citation type="submission" date="2023-08" db="EMBL/GenBank/DDBJ databases">
        <title>Comparative genomics and taxonomic characterization of three novel marine species of genus Marivirga.</title>
        <authorList>
            <person name="Muhammad N."/>
            <person name="Kim S.-G."/>
        </authorList>
    </citation>
    <scope>NUCLEOTIDE SEQUENCE</scope>
    <source>
        <strain evidence="2">BKB1-2</strain>
    </source>
</reference>
<dbReference type="AlphaFoldDB" id="A0AA49GIV6"/>
<sequence length="144" mass="16729">MRVMIDTNALIRYWGIKIKNKNYNLKSESKRIITEGLNSGSHILFVCSISIIEIWHNLEYDQSSLTSFQTLIKQLYEEDNCRIVELDKEILMNYIALEDENTIKEHDRMIVASAITYDCDTILSSDHEIHKFSQNSQLISNVIG</sequence>
<evidence type="ECO:0000259" key="1">
    <source>
        <dbReference type="Pfam" id="PF01850"/>
    </source>
</evidence>
<dbReference type="InterPro" id="IPR029060">
    <property type="entry name" value="PIN-like_dom_sf"/>
</dbReference>
<gene>
    <name evidence="2" type="ORF">QYS47_27180</name>
</gene>
<dbReference type="SUPFAM" id="SSF88723">
    <property type="entry name" value="PIN domain-like"/>
    <property type="match status" value="1"/>
</dbReference>